<name>A0A1E7ZFG1_9ALTE</name>
<sequence length="275" mass="31509">MSQFLLQENDLFLHGLKTCFNYDFQHYADDYIARRLDSLRGQTGGRSLLALLDDLLKGKESPAWIIDILTVGTTEFFRDPETFQLINEQLLPYLETRGPIKIWSAGCSSGKELYSLLVLLSEQGLLSRTSVYASDVNTAALEKAQRGAFSQDEIRQFIRHYTQVSAQKHASDYYFFRYNLGFFDQALLEHVTFIQHDLVKDEPLDDMDLILCRNVLIYLNESAQNNALSLLVSSLHQSGFLVLGQSESLFKRESEFGLLAFNSPKRIYQRNAEHV</sequence>
<dbReference type="GO" id="GO:0008757">
    <property type="term" value="F:S-adenosylmethionine-dependent methyltransferase activity"/>
    <property type="evidence" value="ECO:0007669"/>
    <property type="project" value="InterPro"/>
</dbReference>
<dbReference type="InterPro" id="IPR000780">
    <property type="entry name" value="CheR_MeTrfase"/>
</dbReference>
<dbReference type="PANTHER" id="PTHR24422:SF8">
    <property type="entry name" value="CHEMOTAXIS PROTEIN"/>
    <property type="match status" value="1"/>
</dbReference>
<reference evidence="2 3" key="1">
    <citation type="submission" date="2016-08" db="EMBL/GenBank/DDBJ databases">
        <authorList>
            <person name="Seilhamer J.J."/>
        </authorList>
    </citation>
    <scope>NUCLEOTIDE SEQUENCE [LARGE SCALE GENOMIC DNA]</scope>
    <source>
        <strain evidence="2 3">KCTC 42603</strain>
    </source>
</reference>
<dbReference type="SUPFAM" id="SSF53335">
    <property type="entry name" value="S-adenosyl-L-methionine-dependent methyltransferases"/>
    <property type="match status" value="1"/>
</dbReference>
<dbReference type="RefSeq" id="WP_070123672.1">
    <property type="nucleotide sequence ID" value="NZ_MDHN01000006.1"/>
</dbReference>
<evidence type="ECO:0000259" key="1">
    <source>
        <dbReference type="PROSITE" id="PS50123"/>
    </source>
</evidence>
<organism evidence="2 3">
    <name type="scientific">Alteromonas confluentis</name>
    <dbReference type="NCBI Taxonomy" id="1656094"/>
    <lineage>
        <taxon>Bacteria</taxon>
        <taxon>Pseudomonadati</taxon>
        <taxon>Pseudomonadota</taxon>
        <taxon>Gammaproteobacteria</taxon>
        <taxon>Alteromonadales</taxon>
        <taxon>Alteromonadaceae</taxon>
        <taxon>Alteromonas/Salinimonas group</taxon>
        <taxon>Alteromonas</taxon>
    </lineage>
</organism>
<dbReference type="Gene3D" id="3.40.50.150">
    <property type="entry name" value="Vaccinia Virus protein VP39"/>
    <property type="match status" value="1"/>
</dbReference>
<dbReference type="PANTHER" id="PTHR24422">
    <property type="entry name" value="CHEMOTAXIS PROTEIN METHYLTRANSFERASE"/>
    <property type="match status" value="1"/>
</dbReference>
<dbReference type="STRING" id="1656094.BFC18_04085"/>
<dbReference type="SMART" id="SM00138">
    <property type="entry name" value="MeTrc"/>
    <property type="match status" value="1"/>
</dbReference>
<protein>
    <recommendedName>
        <fullName evidence="1">CheR-type methyltransferase domain-containing protein</fullName>
    </recommendedName>
</protein>
<gene>
    <name evidence="2" type="ORF">BFC18_04085</name>
</gene>
<dbReference type="PROSITE" id="PS50123">
    <property type="entry name" value="CHER"/>
    <property type="match status" value="1"/>
</dbReference>
<evidence type="ECO:0000313" key="3">
    <source>
        <dbReference type="Proteomes" id="UP000175691"/>
    </source>
</evidence>
<dbReference type="InterPro" id="IPR029063">
    <property type="entry name" value="SAM-dependent_MTases_sf"/>
</dbReference>
<dbReference type="AlphaFoldDB" id="A0A1E7ZFG1"/>
<feature type="domain" description="CheR-type methyltransferase" evidence="1">
    <location>
        <begin position="1"/>
        <end position="274"/>
    </location>
</feature>
<dbReference type="PRINTS" id="PR00996">
    <property type="entry name" value="CHERMTFRASE"/>
</dbReference>
<dbReference type="InterPro" id="IPR050903">
    <property type="entry name" value="Bact_Chemotaxis_MeTrfase"/>
</dbReference>
<dbReference type="EMBL" id="MDHN01000006">
    <property type="protein sequence ID" value="OFC72251.1"/>
    <property type="molecule type" value="Genomic_DNA"/>
</dbReference>
<proteinExistence type="predicted"/>
<comment type="caution">
    <text evidence="2">The sequence shown here is derived from an EMBL/GenBank/DDBJ whole genome shotgun (WGS) entry which is preliminary data.</text>
</comment>
<dbReference type="Pfam" id="PF01739">
    <property type="entry name" value="CheR"/>
    <property type="match status" value="1"/>
</dbReference>
<keyword evidence="3" id="KW-1185">Reference proteome</keyword>
<accession>A0A1E7ZFG1</accession>
<dbReference type="Proteomes" id="UP000175691">
    <property type="component" value="Unassembled WGS sequence"/>
</dbReference>
<dbReference type="InterPro" id="IPR022642">
    <property type="entry name" value="CheR_C"/>
</dbReference>
<evidence type="ECO:0000313" key="2">
    <source>
        <dbReference type="EMBL" id="OFC72251.1"/>
    </source>
</evidence>